<evidence type="ECO:0000313" key="2">
    <source>
        <dbReference type="Proteomes" id="UP000016064"/>
    </source>
</evidence>
<dbReference type="SUPFAM" id="SSF52540">
    <property type="entry name" value="P-loop containing nucleoside triphosphate hydrolases"/>
    <property type="match status" value="1"/>
</dbReference>
<organism evidence="1 2">
    <name type="scientific">Chlamydia ibidis 10-1398/6</name>
    <dbReference type="NCBI Taxonomy" id="1046581"/>
    <lineage>
        <taxon>Bacteria</taxon>
        <taxon>Pseudomonadati</taxon>
        <taxon>Chlamydiota</taxon>
        <taxon>Chlamydiia</taxon>
        <taxon>Chlamydiales</taxon>
        <taxon>Chlamydiaceae</taxon>
        <taxon>Chlamydia/Chlamydophila group</taxon>
        <taxon>Chlamydia</taxon>
    </lineage>
</organism>
<keyword evidence="1" id="KW-0418">Kinase</keyword>
<comment type="caution">
    <text evidence="1">The sequence shown here is derived from an EMBL/GenBank/DDBJ whole genome shotgun (WGS) entry which is preliminary data.</text>
</comment>
<keyword evidence="1" id="KW-0808">Transferase</keyword>
<protein>
    <submittedName>
        <fullName evidence="1">Shikimate kinase family protein</fullName>
    </submittedName>
</protein>
<keyword evidence="2" id="KW-1185">Reference proteome</keyword>
<dbReference type="InterPro" id="IPR027417">
    <property type="entry name" value="P-loop_NTPase"/>
</dbReference>
<dbReference type="InterPro" id="IPR031322">
    <property type="entry name" value="Shikimate/glucono_kinase"/>
</dbReference>
<reference evidence="1 2" key="1">
    <citation type="submission" date="2013-07" db="EMBL/GenBank/DDBJ databases">
        <title>Isolation of a new Chlamydia species from the feral Sacred Ibis (Threskiornis aethiopicus): Chlamydia ibidis.</title>
        <authorList>
            <person name="Vorimore F."/>
            <person name="Hsia R.-C."/>
            <person name="Huot-Creasy H."/>
            <person name="Bastian S."/>
            <person name="Deruyter L."/>
            <person name="Passet A."/>
            <person name="Sachse K."/>
            <person name="Bavoil P."/>
            <person name="Myers G."/>
            <person name="Laroucau K."/>
        </authorList>
    </citation>
    <scope>NUCLEOTIDE SEQUENCE [LARGE SCALE GENOMIC DNA]</scope>
    <source>
        <strain evidence="1 2">10-1398/6</strain>
    </source>
</reference>
<dbReference type="PRINTS" id="PR01100">
    <property type="entry name" value="SHIKIMTKNASE"/>
</dbReference>
<gene>
    <name evidence="1" type="ORF">H359_0813</name>
</gene>
<sequence length="108" mass="12138">MLLSSPYEISVVSLGGGTVMQKSAYQIINSKGILIFLSTPLPVIYQRLSQRGLPERLKTASNLEEVMHKRVAYMEEISDYVFRMDDIDILSEQELLSACESLVNKLAL</sequence>
<dbReference type="Proteomes" id="UP000016064">
    <property type="component" value="Unassembled WGS sequence"/>
</dbReference>
<dbReference type="Pfam" id="PF01202">
    <property type="entry name" value="SKI"/>
    <property type="match status" value="1"/>
</dbReference>
<accession>A0ABP2XDW1</accession>
<evidence type="ECO:0000313" key="1">
    <source>
        <dbReference type="EMBL" id="EQM62425.1"/>
    </source>
</evidence>
<name>A0ABP2XDW1_9CHLA</name>
<dbReference type="GO" id="GO:0016301">
    <property type="term" value="F:kinase activity"/>
    <property type="evidence" value="ECO:0007669"/>
    <property type="project" value="UniProtKB-KW"/>
</dbReference>
<dbReference type="EMBL" id="APJW01000003">
    <property type="protein sequence ID" value="EQM62425.1"/>
    <property type="molecule type" value="Genomic_DNA"/>
</dbReference>
<dbReference type="Gene3D" id="3.40.50.300">
    <property type="entry name" value="P-loop containing nucleotide triphosphate hydrolases"/>
    <property type="match status" value="1"/>
</dbReference>
<proteinExistence type="predicted"/>